<dbReference type="PANTHER" id="PTHR42850">
    <property type="entry name" value="METALLOPHOSPHOESTERASE"/>
    <property type="match status" value="1"/>
</dbReference>
<dbReference type="Pfam" id="PF00149">
    <property type="entry name" value="Metallophos"/>
    <property type="match status" value="1"/>
</dbReference>
<sequence>MNAKVKEVMVEKHRRIIAISDIHGSLNRFKKLLAQISYNKNDILILVGDLIEKGEQSLETLRYIMKLSLEQQVYTVSGNCDTLWEDIKSEEDGEGLLRYMLFRENSILNEMCRELSIDVNEKSDINHIKIKIRENFISELNWLENLPHIITLGDFIFAHAGITSEEKLEHNNADEVMKRDAFISEGLVFSKYVIVGHWPTANYGKERGCCNPIINEQQKIISIDGGNNIKSEGQLNALIIQENSITFHCVDGFPKGKVIKNQEAKADTIQITWMDNNIQVLEQGEEFTYCRHVSSNHELWVKNDRIFQAEDGIYRCYDATDYFIEAHTGDMVSIVEQCSDKTLVKRHGVIGWLRNDCLEGGTCEL</sequence>
<evidence type="ECO:0000259" key="1">
    <source>
        <dbReference type="PROSITE" id="PS50835"/>
    </source>
</evidence>
<dbReference type="Proteomes" id="UP000183952">
    <property type="component" value="Unassembled WGS sequence"/>
</dbReference>
<evidence type="ECO:0000313" key="3">
    <source>
        <dbReference type="Proteomes" id="UP000183952"/>
    </source>
</evidence>
<dbReference type="STRING" id="1121331.SAMN02745248_01259"/>
<gene>
    <name evidence="2" type="ORF">SAMN02745248_01259</name>
</gene>
<dbReference type="Gene3D" id="3.60.21.10">
    <property type="match status" value="1"/>
</dbReference>
<dbReference type="GO" id="GO:0110154">
    <property type="term" value="P:RNA decapping"/>
    <property type="evidence" value="ECO:0007669"/>
    <property type="project" value="TreeGrafter"/>
</dbReference>
<dbReference type="EMBL" id="FRAD01000009">
    <property type="protein sequence ID" value="SHJ90422.1"/>
    <property type="molecule type" value="Genomic_DNA"/>
</dbReference>
<accession>A0A1M6N436</accession>
<dbReference type="OrthoDB" id="384253at2"/>
<dbReference type="InterPro" id="IPR050126">
    <property type="entry name" value="Ap4A_hydrolase"/>
</dbReference>
<protein>
    <submittedName>
        <fullName evidence="2">Calcineurin-like phosphoesterase</fullName>
    </submittedName>
</protein>
<dbReference type="GO" id="GO:0016791">
    <property type="term" value="F:phosphatase activity"/>
    <property type="evidence" value="ECO:0007669"/>
    <property type="project" value="TreeGrafter"/>
</dbReference>
<reference evidence="2 3" key="1">
    <citation type="submission" date="2016-11" db="EMBL/GenBank/DDBJ databases">
        <authorList>
            <person name="Jaros S."/>
            <person name="Januszkiewicz K."/>
            <person name="Wedrychowicz H."/>
        </authorList>
    </citation>
    <scope>NUCLEOTIDE SEQUENCE [LARGE SCALE GENOMIC DNA]</scope>
    <source>
        <strain evidence="2 3">DSM 3090</strain>
    </source>
</reference>
<evidence type="ECO:0000313" key="2">
    <source>
        <dbReference type="EMBL" id="SHJ90422.1"/>
    </source>
</evidence>
<dbReference type="PANTHER" id="PTHR42850:SF4">
    <property type="entry name" value="ZINC-DEPENDENT ENDOPOLYPHOSPHATASE"/>
    <property type="match status" value="1"/>
</dbReference>
<proteinExistence type="predicted"/>
<dbReference type="InterPro" id="IPR004843">
    <property type="entry name" value="Calcineurin-like_PHP"/>
</dbReference>
<dbReference type="InterPro" id="IPR007110">
    <property type="entry name" value="Ig-like_dom"/>
</dbReference>
<organism evidence="2 3">
    <name type="scientific">Hathewaya proteolytica DSM 3090</name>
    <dbReference type="NCBI Taxonomy" id="1121331"/>
    <lineage>
        <taxon>Bacteria</taxon>
        <taxon>Bacillati</taxon>
        <taxon>Bacillota</taxon>
        <taxon>Clostridia</taxon>
        <taxon>Eubacteriales</taxon>
        <taxon>Clostridiaceae</taxon>
        <taxon>Hathewaya</taxon>
    </lineage>
</organism>
<dbReference type="InterPro" id="IPR029052">
    <property type="entry name" value="Metallo-depent_PP-like"/>
</dbReference>
<dbReference type="GO" id="GO:0008803">
    <property type="term" value="F:bis(5'-nucleosyl)-tetraphosphatase (symmetrical) activity"/>
    <property type="evidence" value="ECO:0007669"/>
    <property type="project" value="TreeGrafter"/>
</dbReference>
<dbReference type="GO" id="GO:0005737">
    <property type="term" value="C:cytoplasm"/>
    <property type="evidence" value="ECO:0007669"/>
    <property type="project" value="TreeGrafter"/>
</dbReference>
<dbReference type="PROSITE" id="PS50835">
    <property type="entry name" value="IG_LIKE"/>
    <property type="match status" value="1"/>
</dbReference>
<dbReference type="SUPFAM" id="SSF56300">
    <property type="entry name" value="Metallo-dependent phosphatases"/>
    <property type="match status" value="1"/>
</dbReference>
<dbReference type="AlphaFoldDB" id="A0A1M6N436"/>
<name>A0A1M6N436_9CLOT</name>
<keyword evidence="3" id="KW-1185">Reference proteome</keyword>
<feature type="domain" description="Ig-like" evidence="1">
    <location>
        <begin position="212"/>
        <end position="316"/>
    </location>
</feature>
<dbReference type="RefSeq" id="WP_072903274.1">
    <property type="nucleotide sequence ID" value="NZ_FRAD01000009.1"/>
</dbReference>